<proteinExistence type="predicted"/>
<keyword evidence="2" id="KW-1185">Reference proteome</keyword>
<dbReference type="EMBL" id="QLMC01000002">
    <property type="protein sequence ID" value="RAJ99762.1"/>
    <property type="molecule type" value="Genomic_DNA"/>
</dbReference>
<gene>
    <name evidence="1" type="ORF">LX87_01458</name>
</gene>
<protein>
    <submittedName>
        <fullName evidence="1">Uncharacterized protein</fullName>
    </submittedName>
</protein>
<accession>A0A327X3U6</accession>
<sequence>MKSFSRTIHALRAGWLMTSLWLFISCEKSDLKERCFTKTSLESTPWVKQHLSGFQRPKAGPLSVVVYAYQGEEYLVFANPTLSSPMSNIFNCAGQPLPQLGISYNQFMKDARKVDVLLEKTY</sequence>
<evidence type="ECO:0000313" key="2">
    <source>
        <dbReference type="Proteomes" id="UP000248790"/>
    </source>
</evidence>
<evidence type="ECO:0000313" key="1">
    <source>
        <dbReference type="EMBL" id="RAJ99762.1"/>
    </source>
</evidence>
<name>A0A327X3U6_LARAB</name>
<dbReference type="Proteomes" id="UP000248790">
    <property type="component" value="Unassembled WGS sequence"/>
</dbReference>
<reference evidence="1 2" key="1">
    <citation type="submission" date="2018-06" db="EMBL/GenBank/DDBJ databases">
        <title>Genomic Encyclopedia of Archaeal and Bacterial Type Strains, Phase II (KMG-II): from individual species to whole genera.</title>
        <authorList>
            <person name="Goeker M."/>
        </authorList>
    </citation>
    <scope>NUCLEOTIDE SEQUENCE [LARGE SCALE GENOMIC DNA]</scope>
    <source>
        <strain evidence="1 2">DSM 21851</strain>
    </source>
</reference>
<dbReference type="RefSeq" id="WP_111627564.1">
    <property type="nucleotide sequence ID" value="NZ_QLMC01000002.1"/>
</dbReference>
<comment type="caution">
    <text evidence="1">The sequence shown here is derived from an EMBL/GenBank/DDBJ whole genome shotgun (WGS) entry which is preliminary data.</text>
</comment>
<dbReference type="AlphaFoldDB" id="A0A327X3U6"/>
<dbReference type="PROSITE" id="PS51257">
    <property type="entry name" value="PROKAR_LIPOPROTEIN"/>
    <property type="match status" value="1"/>
</dbReference>
<dbReference type="OrthoDB" id="958080at2"/>
<organism evidence="1 2">
    <name type="scientific">Larkinella arboricola</name>
    <dbReference type="NCBI Taxonomy" id="643671"/>
    <lineage>
        <taxon>Bacteria</taxon>
        <taxon>Pseudomonadati</taxon>
        <taxon>Bacteroidota</taxon>
        <taxon>Cytophagia</taxon>
        <taxon>Cytophagales</taxon>
        <taxon>Spirosomataceae</taxon>
        <taxon>Larkinella</taxon>
    </lineage>
</organism>